<feature type="transmembrane region" description="Helical" evidence="8">
    <location>
        <begin position="145"/>
        <end position="167"/>
    </location>
</feature>
<organism evidence="9 10">
    <name type="scientific">Aeromonas eucrenophila</name>
    <dbReference type="NCBI Taxonomy" id="649"/>
    <lineage>
        <taxon>Bacteria</taxon>
        <taxon>Pseudomonadati</taxon>
        <taxon>Pseudomonadota</taxon>
        <taxon>Gammaproteobacteria</taxon>
        <taxon>Aeromonadales</taxon>
        <taxon>Aeromonadaceae</taxon>
        <taxon>Aeromonas</taxon>
    </lineage>
</organism>
<feature type="transmembrane region" description="Helical" evidence="8">
    <location>
        <begin position="91"/>
        <end position="110"/>
    </location>
</feature>
<protein>
    <submittedName>
        <fullName evidence="9">Nucleobase:cation symporter-2 family protein</fullName>
    </submittedName>
</protein>
<feature type="transmembrane region" description="Helical" evidence="8">
    <location>
        <begin position="359"/>
        <end position="381"/>
    </location>
</feature>
<dbReference type="Pfam" id="PF00860">
    <property type="entry name" value="Xan_ur_permease"/>
    <property type="match status" value="1"/>
</dbReference>
<dbReference type="RefSeq" id="WP_042642533.1">
    <property type="nucleotide sequence ID" value="NZ_CDDF01000012.1"/>
</dbReference>
<dbReference type="NCBIfam" id="TIGR03173">
    <property type="entry name" value="pbuX"/>
    <property type="match status" value="1"/>
</dbReference>
<evidence type="ECO:0000313" key="9">
    <source>
        <dbReference type="EMBL" id="MFC5707965.1"/>
    </source>
</evidence>
<dbReference type="InterPro" id="IPR006043">
    <property type="entry name" value="NCS2"/>
</dbReference>
<feature type="transmembrane region" description="Helical" evidence="8">
    <location>
        <begin position="63"/>
        <end position="84"/>
    </location>
</feature>
<feature type="transmembrane region" description="Helical" evidence="8">
    <location>
        <begin position="39"/>
        <end position="57"/>
    </location>
</feature>
<dbReference type="NCBIfam" id="TIGR00801">
    <property type="entry name" value="ncs2"/>
    <property type="match status" value="1"/>
</dbReference>
<feature type="transmembrane region" description="Helical" evidence="8">
    <location>
        <begin position="255"/>
        <end position="278"/>
    </location>
</feature>
<dbReference type="Proteomes" id="UP001596132">
    <property type="component" value="Unassembled WGS sequence"/>
</dbReference>
<evidence type="ECO:0000256" key="5">
    <source>
        <dbReference type="ARBA" id="ARBA00022692"/>
    </source>
</evidence>
<dbReference type="PANTHER" id="PTHR42810:SF4">
    <property type="entry name" value="URIC ACID TRANSPORTER UACT"/>
    <property type="match status" value="1"/>
</dbReference>
<reference evidence="10" key="1">
    <citation type="journal article" date="2019" name="Int. J. Syst. Evol. Microbiol.">
        <title>The Global Catalogue of Microorganisms (GCM) 10K type strain sequencing project: providing services to taxonomists for standard genome sequencing and annotation.</title>
        <authorList>
            <consortium name="The Broad Institute Genomics Platform"/>
            <consortium name="The Broad Institute Genome Sequencing Center for Infectious Disease"/>
            <person name="Wu L."/>
            <person name="Ma J."/>
        </authorList>
    </citation>
    <scope>NUCLEOTIDE SEQUENCE [LARGE SCALE GENOMIC DNA]</scope>
    <source>
        <strain evidence="10">KCTC 15012</strain>
    </source>
</reference>
<dbReference type="EMBL" id="JBHSPP010000017">
    <property type="protein sequence ID" value="MFC5707965.1"/>
    <property type="molecule type" value="Genomic_DNA"/>
</dbReference>
<dbReference type="PROSITE" id="PS01116">
    <property type="entry name" value="XANTH_URACIL_PERMASE"/>
    <property type="match status" value="1"/>
</dbReference>
<evidence type="ECO:0000256" key="1">
    <source>
        <dbReference type="ARBA" id="ARBA00004651"/>
    </source>
</evidence>
<accession>A0ABW0YEC6</accession>
<dbReference type="InterPro" id="IPR006042">
    <property type="entry name" value="Xan_ur_permease"/>
</dbReference>
<feature type="transmembrane region" description="Helical" evidence="8">
    <location>
        <begin position="179"/>
        <end position="198"/>
    </location>
</feature>
<keyword evidence="3" id="KW-0813">Transport</keyword>
<comment type="caution">
    <text evidence="9">The sequence shown here is derived from an EMBL/GenBank/DDBJ whole genome shotgun (WGS) entry which is preliminary data.</text>
</comment>
<sequence length="467" mass="49091">MHQINSQQADQATTAPPVDEVERVLPLGQLFTLGLQHVLVMYAGAVAVPLVVGGSLGLPKAQISYLISADLFCCGIVTLLQCLGIGRFAGIRLPVIMSVTFAAVMPMLAIGGNPELGLPGIFGATIAAGVISTLLVPLIGRLMPLFPTVVTGVVITSIGISIMQVGIDWMAGGKGNPEYGSPLYIGTSFLVLAFILLVTRFASGFFANISVLLGILFGFVIAIFMGEVSLTGLDEAAWFAPIVPFAFGWPTFDPISIATLTVIMLITFIESMGMFLALGDIVGHPATRGDIVRGLRVDGIGTIIGGIFNSFPHTSFSQNIGLVSVTGVASRWVCVMSGGILLAFGLIPKMSLMVASIPPFVLGGAGIVMFGMVLATGIRILARADYTGNRHNLFIVAISLGIGMIPTVSEHFFQRFPEALQPLLHSGILLATLSSVLLNLFFNGYQPDPSLQTRPLLVGPVRPGDPS</sequence>
<gene>
    <name evidence="9" type="ORF">ACFPVW_18285</name>
</gene>
<keyword evidence="7 8" id="KW-0472">Membrane</keyword>
<comment type="similarity">
    <text evidence="2">Belongs to the nucleobase:cation symporter-2 (NCS2) (TC 2.A.40) family.</text>
</comment>
<evidence type="ECO:0000256" key="3">
    <source>
        <dbReference type="ARBA" id="ARBA00022448"/>
    </source>
</evidence>
<evidence type="ECO:0000256" key="7">
    <source>
        <dbReference type="ARBA" id="ARBA00023136"/>
    </source>
</evidence>
<evidence type="ECO:0000256" key="2">
    <source>
        <dbReference type="ARBA" id="ARBA00008821"/>
    </source>
</evidence>
<keyword evidence="6 8" id="KW-1133">Transmembrane helix</keyword>
<evidence type="ECO:0000256" key="6">
    <source>
        <dbReference type="ARBA" id="ARBA00022989"/>
    </source>
</evidence>
<dbReference type="NCBIfam" id="NF037981">
    <property type="entry name" value="NCS2_1"/>
    <property type="match status" value="1"/>
</dbReference>
<feature type="transmembrane region" description="Helical" evidence="8">
    <location>
        <begin position="419"/>
        <end position="442"/>
    </location>
</feature>
<keyword evidence="10" id="KW-1185">Reference proteome</keyword>
<keyword evidence="4" id="KW-1003">Cell membrane</keyword>
<name>A0ABW0YEC6_9GAMM</name>
<feature type="transmembrane region" description="Helical" evidence="8">
    <location>
        <begin position="393"/>
        <end position="413"/>
    </location>
</feature>
<keyword evidence="5 8" id="KW-0812">Transmembrane</keyword>
<evidence type="ECO:0000256" key="4">
    <source>
        <dbReference type="ARBA" id="ARBA00022475"/>
    </source>
</evidence>
<comment type="subcellular location">
    <subcellularLocation>
        <location evidence="1">Cell membrane</location>
        <topology evidence="1">Multi-pass membrane protein</topology>
    </subcellularLocation>
</comment>
<proteinExistence type="inferred from homology"/>
<evidence type="ECO:0000256" key="8">
    <source>
        <dbReference type="SAM" id="Phobius"/>
    </source>
</evidence>
<dbReference type="PANTHER" id="PTHR42810">
    <property type="entry name" value="PURINE PERMEASE C1399.01C-RELATED"/>
    <property type="match status" value="1"/>
</dbReference>
<dbReference type="InterPro" id="IPR017588">
    <property type="entry name" value="UacT-like"/>
</dbReference>
<feature type="transmembrane region" description="Helical" evidence="8">
    <location>
        <begin position="205"/>
        <end position="225"/>
    </location>
</feature>
<feature type="transmembrane region" description="Helical" evidence="8">
    <location>
        <begin position="116"/>
        <end position="138"/>
    </location>
</feature>
<feature type="transmembrane region" description="Helical" evidence="8">
    <location>
        <begin position="320"/>
        <end position="347"/>
    </location>
</feature>
<evidence type="ECO:0000313" key="10">
    <source>
        <dbReference type="Proteomes" id="UP001596132"/>
    </source>
</evidence>